<dbReference type="GeneID" id="63775936"/>
<evidence type="ECO:0000313" key="1">
    <source>
        <dbReference type="EMBL" id="ORY60599.1"/>
    </source>
</evidence>
<dbReference type="EMBL" id="MCFJ01000011">
    <property type="protein sequence ID" value="ORY60599.1"/>
    <property type="molecule type" value="Genomic_DNA"/>
</dbReference>
<proteinExistence type="predicted"/>
<dbReference type="Proteomes" id="UP000193689">
    <property type="component" value="Unassembled WGS sequence"/>
</dbReference>
<sequence length="168" mass="18739">MMLGHNYSPLAEIMAASRQKYCCRDSRMSRPLQFTRPVTRFKLKETCADWSESSHAFLCVVRVTNDVGRWYSVESRLLPISYHSSPCTACHWRIGQCQFGAFFGKLHTSTLGHTDSPVCGAEPSYDQTGASTLLLSTIHYFPTIWGLPRPLMSAGAPLSQVDGLPPRP</sequence>
<organism evidence="1 2">
    <name type="scientific">Pseudomassariella vexata</name>
    <dbReference type="NCBI Taxonomy" id="1141098"/>
    <lineage>
        <taxon>Eukaryota</taxon>
        <taxon>Fungi</taxon>
        <taxon>Dikarya</taxon>
        <taxon>Ascomycota</taxon>
        <taxon>Pezizomycotina</taxon>
        <taxon>Sordariomycetes</taxon>
        <taxon>Xylariomycetidae</taxon>
        <taxon>Amphisphaeriales</taxon>
        <taxon>Pseudomassariaceae</taxon>
        <taxon>Pseudomassariella</taxon>
    </lineage>
</organism>
<name>A0A1Y2DN53_9PEZI</name>
<dbReference type="RefSeq" id="XP_040712826.1">
    <property type="nucleotide sequence ID" value="XM_040859724.1"/>
</dbReference>
<dbReference type="InParanoid" id="A0A1Y2DN53"/>
<comment type="caution">
    <text evidence="1">The sequence shown here is derived from an EMBL/GenBank/DDBJ whole genome shotgun (WGS) entry which is preliminary data.</text>
</comment>
<evidence type="ECO:0000313" key="2">
    <source>
        <dbReference type="Proteomes" id="UP000193689"/>
    </source>
</evidence>
<accession>A0A1Y2DN53</accession>
<dbReference type="AlphaFoldDB" id="A0A1Y2DN53"/>
<gene>
    <name evidence="1" type="ORF">BCR38DRAFT_42561</name>
</gene>
<keyword evidence="2" id="KW-1185">Reference proteome</keyword>
<reference evidence="1 2" key="1">
    <citation type="submission" date="2016-07" db="EMBL/GenBank/DDBJ databases">
        <title>Pervasive Adenine N6-methylation of Active Genes in Fungi.</title>
        <authorList>
            <consortium name="DOE Joint Genome Institute"/>
            <person name="Mondo S.J."/>
            <person name="Dannebaum R.O."/>
            <person name="Kuo R.C."/>
            <person name="Labutti K."/>
            <person name="Haridas S."/>
            <person name="Kuo A."/>
            <person name="Salamov A."/>
            <person name="Ahrendt S.R."/>
            <person name="Lipzen A."/>
            <person name="Sullivan W."/>
            <person name="Andreopoulos W.B."/>
            <person name="Clum A."/>
            <person name="Lindquist E."/>
            <person name="Daum C."/>
            <person name="Ramamoorthy G.K."/>
            <person name="Gryganskyi A."/>
            <person name="Culley D."/>
            <person name="Magnuson J.K."/>
            <person name="James T.Y."/>
            <person name="O'Malley M.A."/>
            <person name="Stajich J.E."/>
            <person name="Spatafora J.W."/>
            <person name="Visel A."/>
            <person name="Grigoriev I.V."/>
        </authorList>
    </citation>
    <scope>NUCLEOTIDE SEQUENCE [LARGE SCALE GENOMIC DNA]</scope>
    <source>
        <strain evidence="1 2">CBS 129021</strain>
    </source>
</reference>
<protein>
    <submittedName>
        <fullName evidence="1">Uncharacterized protein</fullName>
    </submittedName>
</protein>